<organism evidence="1 2">
    <name type="scientific">Jiella pacifica</name>
    <dbReference type="NCBI Taxonomy" id="2696469"/>
    <lineage>
        <taxon>Bacteria</taxon>
        <taxon>Pseudomonadati</taxon>
        <taxon>Pseudomonadota</taxon>
        <taxon>Alphaproteobacteria</taxon>
        <taxon>Hyphomicrobiales</taxon>
        <taxon>Aurantimonadaceae</taxon>
        <taxon>Jiella</taxon>
    </lineage>
</organism>
<gene>
    <name evidence="1" type="ORF">GTK09_25755</name>
</gene>
<dbReference type="RefSeq" id="WP_163466272.1">
    <property type="nucleotide sequence ID" value="NZ_JAAAMG010000040.1"/>
</dbReference>
<dbReference type="NCBIfam" id="TIGR02532">
    <property type="entry name" value="IV_pilin_GFxxxE"/>
    <property type="match status" value="1"/>
</dbReference>
<comment type="caution">
    <text evidence="1">The sequence shown here is derived from an EMBL/GenBank/DDBJ whole genome shotgun (WGS) entry which is preliminary data.</text>
</comment>
<proteinExistence type="predicted"/>
<dbReference type="Gene3D" id="3.30.700.10">
    <property type="entry name" value="Glycoprotein, Type 4 Pilin"/>
    <property type="match status" value="1"/>
</dbReference>
<dbReference type="SUPFAM" id="SSF54523">
    <property type="entry name" value="Pili subunits"/>
    <property type="match status" value="1"/>
</dbReference>
<evidence type="ECO:0000313" key="2">
    <source>
        <dbReference type="Proteomes" id="UP000469011"/>
    </source>
</evidence>
<evidence type="ECO:0000313" key="1">
    <source>
        <dbReference type="EMBL" id="NDW07816.1"/>
    </source>
</evidence>
<protein>
    <submittedName>
        <fullName evidence="1">Prepilin-type N-terminal cleavage/methylation domain-containing protein</fullName>
    </submittedName>
</protein>
<reference evidence="1 2" key="1">
    <citation type="submission" date="2020-01" db="EMBL/GenBank/DDBJ databases">
        <title>Jiella pacifica sp. nov.</title>
        <authorList>
            <person name="Xue Z."/>
            <person name="Zhu S."/>
            <person name="Chen J."/>
            <person name="Yang J."/>
        </authorList>
    </citation>
    <scope>NUCLEOTIDE SEQUENCE [LARGE SCALE GENOMIC DNA]</scope>
    <source>
        <strain evidence="1 2">40Bstr34</strain>
    </source>
</reference>
<keyword evidence="2" id="KW-1185">Reference proteome</keyword>
<dbReference type="AlphaFoldDB" id="A0A6N9TCJ9"/>
<accession>A0A6N9TCJ9</accession>
<dbReference type="EMBL" id="JAAAMG010000040">
    <property type="protein sequence ID" value="NDW07816.1"/>
    <property type="molecule type" value="Genomic_DNA"/>
</dbReference>
<dbReference type="Proteomes" id="UP000469011">
    <property type="component" value="Unassembled WGS sequence"/>
</dbReference>
<name>A0A6N9TCJ9_9HYPH</name>
<dbReference type="Pfam" id="PF07963">
    <property type="entry name" value="N_methyl"/>
    <property type="match status" value="1"/>
</dbReference>
<dbReference type="InterPro" id="IPR045584">
    <property type="entry name" value="Pilin-like"/>
</dbReference>
<dbReference type="PROSITE" id="PS00409">
    <property type="entry name" value="PROKAR_NTER_METHYL"/>
    <property type="match status" value="1"/>
</dbReference>
<sequence length="264" mass="27988">MRHGFSLVELSIVLVILGLLTGGILAGQSLIRAAELRSVTTEFQRWQTAINTFKSKYISLPGDMRNATSFWGSAGGSGTIGDGCESLSGTGTQTCNGDGNGAIYSNTSGTSYNEYFTAWQQLANAGLIEGNYTGRNGGGSNPYDANIGINVPSSRISNAGWFLGNPMNVSGGSNSNYFDRSYAHRFMIGSDITNNSTDGPVITPSEAWNIDSKIDDGMPAIGNIVSYKNSSPKTPNCTNSDTSSAQYNLTFAGKLCSLLFILSW</sequence>
<dbReference type="InterPro" id="IPR012902">
    <property type="entry name" value="N_methyl_site"/>
</dbReference>